<dbReference type="SUPFAM" id="SSF81271">
    <property type="entry name" value="TGS-like"/>
    <property type="match status" value="1"/>
</dbReference>
<evidence type="ECO:0000256" key="7">
    <source>
        <dbReference type="ARBA" id="ARBA00022833"/>
    </source>
</evidence>
<evidence type="ECO:0000256" key="6">
    <source>
        <dbReference type="ARBA" id="ARBA00022741"/>
    </source>
</evidence>
<sequence>MSRQITLTFPDGAQRSYEAGITAAEVAASIAPSLAKAAISAQLDGAHWDLQWPITADAKLSINTMKDTVPALELIRHDLAHIMARAVQELWPDVKVTIGPVRDHGWFYDFDRAEPFTPEDLGAIEARMKAIINAREPVRTEVWERDRAIAYYTENNEPYKVELVNRIPEGEPLRMYWHGSWQDLCRGPHLQHTGQVPADAFKLTHVAGAYWLGDSTRPMLQRIYGVAFRSREDLKAHMTMLEEAAKRDHRKLGREMDLFHMQEEAPGQVFWHPNGWTIYTTLQDYMRRRQRADGYVEVNTPQVVNRNLWEKSGHWENYRENMFIVEVDEEGAREKVINALKPMNCPCHVQIFNVGLKSYRDLPLRMAEFGSCARYEPSGALHGIMRVRGFTQDDAHIFCTEAQIEAETKKFIDFLSQIYADLGFTAWRIKLSTRPEKRIGSEESWDHAEAALANACQHAGYDFELFPGEGAFYGPKLEFVLTDAIGRDWQCGTLQVDQNLPERLDASYIGADGERHRPVMLHRACLGSFERFIGMLIENFAGKLPLWLAPRQVVVASIVSDADDYVREVTAALTAAGIRAEADTRNEKINYKVREHSLGKVPYIFAIGMKEVEERSVSVRQLGETRTRTAQLDEILAELAAEATPPDLR</sequence>
<dbReference type="GO" id="GO:0005524">
    <property type="term" value="F:ATP binding"/>
    <property type="evidence" value="ECO:0007669"/>
    <property type="project" value="UniProtKB-UniRule"/>
</dbReference>
<keyword evidence="3 13" id="KW-0820">tRNA-binding</keyword>
<evidence type="ECO:0000256" key="4">
    <source>
        <dbReference type="ARBA" id="ARBA00022598"/>
    </source>
</evidence>
<dbReference type="InterPro" id="IPR004095">
    <property type="entry name" value="TGS"/>
</dbReference>
<evidence type="ECO:0000256" key="2">
    <source>
        <dbReference type="ARBA" id="ARBA00022490"/>
    </source>
</evidence>
<dbReference type="Pfam" id="PF07973">
    <property type="entry name" value="tRNA_SAD"/>
    <property type="match status" value="1"/>
</dbReference>
<keyword evidence="5 13" id="KW-0479">Metal-binding</keyword>
<keyword evidence="8 13" id="KW-0067">ATP-binding</keyword>
<keyword evidence="9 13" id="KW-0694">RNA-binding</keyword>
<feature type="domain" description="TGS" evidence="15">
    <location>
        <begin position="1"/>
        <end position="64"/>
    </location>
</feature>
<evidence type="ECO:0000256" key="10">
    <source>
        <dbReference type="ARBA" id="ARBA00022917"/>
    </source>
</evidence>
<name>A0A1D9MAW9_9RHOB</name>
<dbReference type="InterPro" id="IPR012675">
    <property type="entry name" value="Beta-grasp_dom_sf"/>
</dbReference>
<proteinExistence type="inferred from homology"/>
<dbReference type="GO" id="GO:0005737">
    <property type="term" value="C:cytoplasm"/>
    <property type="evidence" value="ECO:0007669"/>
    <property type="project" value="UniProtKB-SubCell"/>
</dbReference>
<dbReference type="SMART" id="SM00863">
    <property type="entry name" value="tRNA_SAD"/>
    <property type="match status" value="1"/>
</dbReference>
<reference evidence="16 17" key="1">
    <citation type="submission" date="2016-10" db="EMBL/GenBank/DDBJ databases">
        <title>Rhodobacter sp. LPB0142, isolated from sea water.</title>
        <authorList>
            <person name="Kim E."/>
            <person name="Yi H."/>
        </authorList>
    </citation>
    <scope>NUCLEOTIDE SEQUENCE [LARGE SCALE GENOMIC DNA]</scope>
    <source>
        <strain evidence="16 17">LPB0142</strain>
    </source>
</reference>
<dbReference type="Proteomes" id="UP000176562">
    <property type="component" value="Chromosome"/>
</dbReference>
<evidence type="ECO:0000259" key="15">
    <source>
        <dbReference type="PROSITE" id="PS51880"/>
    </source>
</evidence>
<dbReference type="InterPro" id="IPR045864">
    <property type="entry name" value="aa-tRNA-synth_II/BPL/LPL"/>
</dbReference>
<comment type="cofactor">
    <cofactor evidence="13">
        <name>Zn(2+)</name>
        <dbReference type="ChEBI" id="CHEBI:29105"/>
    </cofactor>
    <text evidence="13">Binds 1 zinc ion per subunit.</text>
</comment>
<keyword evidence="11 13" id="KW-0030">Aminoacyl-tRNA synthetase</keyword>
<keyword evidence="17" id="KW-1185">Reference proteome</keyword>
<dbReference type="FunFam" id="3.40.50.800:FF:000001">
    <property type="entry name" value="Threonine--tRNA ligase"/>
    <property type="match status" value="1"/>
</dbReference>
<feature type="domain" description="Aminoacyl-transfer RNA synthetases class-II family profile" evidence="14">
    <location>
        <begin position="248"/>
        <end position="545"/>
    </location>
</feature>
<dbReference type="PANTHER" id="PTHR11451:SF44">
    <property type="entry name" value="THREONINE--TRNA LIGASE, CHLOROPLASTIC_MITOCHONDRIAL 2"/>
    <property type="match status" value="1"/>
</dbReference>
<dbReference type="AlphaFoldDB" id="A0A1D9MAW9"/>
<dbReference type="PROSITE" id="PS51880">
    <property type="entry name" value="TGS"/>
    <property type="match status" value="1"/>
</dbReference>
<dbReference type="Gene3D" id="3.30.54.20">
    <property type="match status" value="1"/>
</dbReference>
<dbReference type="InterPro" id="IPR012947">
    <property type="entry name" value="tRNA_SAD"/>
</dbReference>
<dbReference type="InterPro" id="IPR012676">
    <property type="entry name" value="TGS-like"/>
</dbReference>
<dbReference type="InterPro" id="IPR004154">
    <property type="entry name" value="Anticodon-bd"/>
</dbReference>
<organism evidence="16 17">
    <name type="scientific">Rhodobacter xanthinilyticus</name>
    <dbReference type="NCBI Taxonomy" id="1850250"/>
    <lineage>
        <taxon>Bacteria</taxon>
        <taxon>Pseudomonadati</taxon>
        <taxon>Pseudomonadota</taxon>
        <taxon>Alphaproteobacteria</taxon>
        <taxon>Rhodobacterales</taxon>
        <taxon>Rhodobacter group</taxon>
        <taxon>Rhodobacter</taxon>
    </lineage>
</organism>
<comment type="caution">
    <text evidence="13">Lacks conserved residue(s) required for the propagation of feature annotation.</text>
</comment>
<dbReference type="CDD" id="cd00771">
    <property type="entry name" value="ThrRS_core"/>
    <property type="match status" value="1"/>
</dbReference>
<evidence type="ECO:0000256" key="1">
    <source>
        <dbReference type="ARBA" id="ARBA00008226"/>
    </source>
</evidence>
<dbReference type="InterPro" id="IPR036621">
    <property type="entry name" value="Anticodon-bd_dom_sf"/>
</dbReference>
<keyword evidence="10 13" id="KW-0648">Protein biosynthesis</keyword>
<dbReference type="GO" id="GO:0000049">
    <property type="term" value="F:tRNA binding"/>
    <property type="evidence" value="ECO:0007669"/>
    <property type="project" value="UniProtKB-KW"/>
</dbReference>
<dbReference type="Pfam" id="PF00587">
    <property type="entry name" value="tRNA-synt_2b"/>
    <property type="match status" value="1"/>
</dbReference>
<dbReference type="KEGG" id="rhp:LPB142_06335"/>
<evidence type="ECO:0000256" key="13">
    <source>
        <dbReference type="HAMAP-Rule" id="MF_00184"/>
    </source>
</evidence>
<keyword evidence="6 13" id="KW-0547">Nucleotide-binding</keyword>
<dbReference type="FunFam" id="3.30.930.10:FF:000002">
    <property type="entry name" value="Threonine--tRNA ligase"/>
    <property type="match status" value="1"/>
</dbReference>
<evidence type="ECO:0000256" key="12">
    <source>
        <dbReference type="ARBA" id="ARBA00049515"/>
    </source>
</evidence>
<protein>
    <recommendedName>
        <fullName evidence="13">Threonine--tRNA ligase</fullName>
        <ecNumber evidence="13">6.1.1.3</ecNumber>
    </recommendedName>
    <alternativeName>
        <fullName evidence="13">Threonyl-tRNA synthetase</fullName>
        <shortName evidence="13">ThrRS</shortName>
    </alternativeName>
</protein>
<comment type="subunit">
    <text evidence="13">Homodimer.</text>
</comment>
<dbReference type="InterPro" id="IPR002320">
    <property type="entry name" value="Thr-tRNA-ligase_IIa"/>
</dbReference>
<feature type="binding site" evidence="13">
    <location>
        <position position="522"/>
    </location>
    <ligand>
        <name>Zn(2+)</name>
        <dbReference type="ChEBI" id="CHEBI:29105"/>
        <note>catalytic</note>
    </ligand>
</feature>
<dbReference type="Gene3D" id="3.40.50.800">
    <property type="entry name" value="Anticodon-binding domain"/>
    <property type="match status" value="1"/>
</dbReference>
<dbReference type="SUPFAM" id="SSF55681">
    <property type="entry name" value="Class II aaRS and biotin synthetases"/>
    <property type="match status" value="1"/>
</dbReference>
<comment type="similarity">
    <text evidence="1 13">Belongs to the class-II aminoacyl-tRNA synthetase family.</text>
</comment>
<keyword evidence="7 13" id="KW-0862">Zinc</keyword>
<dbReference type="STRING" id="1850250.LPB142_06335"/>
<dbReference type="SUPFAM" id="SSF52954">
    <property type="entry name" value="Class II aaRS ABD-related"/>
    <property type="match status" value="1"/>
</dbReference>
<dbReference type="FunFam" id="3.10.20.30:FF:000005">
    <property type="entry name" value="Threonine--tRNA ligase"/>
    <property type="match status" value="1"/>
</dbReference>
<dbReference type="Pfam" id="PF02824">
    <property type="entry name" value="TGS"/>
    <property type="match status" value="1"/>
</dbReference>
<evidence type="ECO:0000256" key="3">
    <source>
        <dbReference type="ARBA" id="ARBA00022555"/>
    </source>
</evidence>
<dbReference type="SUPFAM" id="SSF55186">
    <property type="entry name" value="ThrRS/AlaRS common domain"/>
    <property type="match status" value="1"/>
</dbReference>
<dbReference type="InterPro" id="IPR018163">
    <property type="entry name" value="Thr/Ala-tRNA-synth_IIc_edit"/>
</dbReference>
<gene>
    <name evidence="13" type="primary">thrS</name>
    <name evidence="16" type="ORF">LPB142_06335</name>
</gene>
<dbReference type="RefSeq" id="WP_071165849.1">
    <property type="nucleotide sequence ID" value="NZ_CP017781.1"/>
</dbReference>
<dbReference type="CDD" id="cd00860">
    <property type="entry name" value="ThrRS_anticodon"/>
    <property type="match status" value="1"/>
</dbReference>
<evidence type="ECO:0000256" key="5">
    <source>
        <dbReference type="ARBA" id="ARBA00022723"/>
    </source>
</evidence>
<dbReference type="Gene3D" id="3.10.20.30">
    <property type="match status" value="1"/>
</dbReference>
<dbReference type="NCBIfam" id="TIGR00418">
    <property type="entry name" value="thrS"/>
    <property type="match status" value="1"/>
</dbReference>
<dbReference type="InterPro" id="IPR047246">
    <property type="entry name" value="ThrRS_anticodon"/>
</dbReference>
<dbReference type="InterPro" id="IPR033728">
    <property type="entry name" value="ThrRS_core"/>
</dbReference>
<feature type="binding site" evidence="13">
    <location>
        <position position="396"/>
    </location>
    <ligand>
        <name>Zn(2+)</name>
        <dbReference type="ChEBI" id="CHEBI:29105"/>
        <note>catalytic</note>
    </ligand>
</feature>
<dbReference type="PROSITE" id="PS50862">
    <property type="entry name" value="AA_TRNA_LIGASE_II"/>
    <property type="match status" value="1"/>
</dbReference>
<dbReference type="GO" id="GO:0004829">
    <property type="term" value="F:threonine-tRNA ligase activity"/>
    <property type="evidence" value="ECO:0007669"/>
    <property type="project" value="UniProtKB-UniRule"/>
</dbReference>
<dbReference type="Gene3D" id="3.30.980.10">
    <property type="entry name" value="Threonyl-trna Synthetase, Chain A, domain 2"/>
    <property type="match status" value="1"/>
</dbReference>
<comment type="catalytic activity">
    <reaction evidence="12 13">
        <text>tRNA(Thr) + L-threonine + ATP = L-threonyl-tRNA(Thr) + AMP + diphosphate + H(+)</text>
        <dbReference type="Rhea" id="RHEA:24624"/>
        <dbReference type="Rhea" id="RHEA-COMP:9670"/>
        <dbReference type="Rhea" id="RHEA-COMP:9704"/>
        <dbReference type="ChEBI" id="CHEBI:15378"/>
        <dbReference type="ChEBI" id="CHEBI:30616"/>
        <dbReference type="ChEBI" id="CHEBI:33019"/>
        <dbReference type="ChEBI" id="CHEBI:57926"/>
        <dbReference type="ChEBI" id="CHEBI:78442"/>
        <dbReference type="ChEBI" id="CHEBI:78534"/>
        <dbReference type="ChEBI" id="CHEBI:456215"/>
        <dbReference type="EC" id="6.1.1.3"/>
    </reaction>
</comment>
<feature type="binding site" evidence="13">
    <location>
        <position position="345"/>
    </location>
    <ligand>
        <name>Zn(2+)</name>
        <dbReference type="ChEBI" id="CHEBI:29105"/>
        <note>catalytic</note>
    </ligand>
</feature>
<dbReference type="InterPro" id="IPR002314">
    <property type="entry name" value="aa-tRNA-synt_IIb"/>
</dbReference>
<dbReference type="EMBL" id="CP017781">
    <property type="protein sequence ID" value="AOZ68983.1"/>
    <property type="molecule type" value="Genomic_DNA"/>
</dbReference>
<comment type="subcellular location">
    <subcellularLocation>
        <location evidence="13">Cytoplasm</location>
    </subcellularLocation>
</comment>
<dbReference type="PRINTS" id="PR01047">
    <property type="entry name" value="TRNASYNTHTHR"/>
</dbReference>
<dbReference type="InterPro" id="IPR006195">
    <property type="entry name" value="aa-tRNA-synth_II"/>
</dbReference>
<evidence type="ECO:0000313" key="16">
    <source>
        <dbReference type="EMBL" id="AOZ68983.1"/>
    </source>
</evidence>
<evidence type="ECO:0000256" key="8">
    <source>
        <dbReference type="ARBA" id="ARBA00022840"/>
    </source>
</evidence>
<dbReference type="CDD" id="cd01667">
    <property type="entry name" value="TGS_ThrRS"/>
    <property type="match status" value="1"/>
</dbReference>
<accession>A0A1D9MAW9</accession>
<dbReference type="PANTHER" id="PTHR11451">
    <property type="entry name" value="THREONINE-TRNA LIGASE"/>
    <property type="match status" value="1"/>
</dbReference>
<dbReference type="Pfam" id="PF03129">
    <property type="entry name" value="HGTP_anticodon"/>
    <property type="match status" value="1"/>
</dbReference>
<evidence type="ECO:0000313" key="17">
    <source>
        <dbReference type="Proteomes" id="UP000176562"/>
    </source>
</evidence>
<evidence type="ECO:0000256" key="9">
    <source>
        <dbReference type="ARBA" id="ARBA00022884"/>
    </source>
</evidence>
<dbReference type="Gene3D" id="3.30.930.10">
    <property type="entry name" value="Bira Bifunctional Protein, Domain 2"/>
    <property type="match status" value="1"/>
</dbReference>
<keyword evidence="4 13" id="KW-0436">Ligase</keyword>
<evidence type="ECO:0000256" key="11">
    <source>
        <dbReference type="ARBA" id="ARBA00023146"/>
    </source>
</evidence>
<evidence type="ECO:0000259" key="14">
    <source>
        <dbReference type="PROSITE" id="PS50862"/>
    </source>
</evidence>
<dbReference type="GO" id="GO:0006435">
    <property type="term" value="P:threonyl-tRNA aminoacylation"/>
    <property type="evidence" value="ECO:0007669"/>
    <property type="project" value="UniProtKB-UniRule"/>
</dbReference>
<dbReference type="GO" id="GO:0046872">
    <property type="term" value="F:metal ion binding"/>
    <property type="evidence" value="ECO:0007669"/>
    <property type="project" value="UniProtKB-KW"/>
</dbReference>
<keyword evidence="2 13" id="KW-0963">Cytoplasm</keyword>
<dbReference type="HAMAP" id="MF_00184">
    <property type="entry name" value="Thr_tRNA_synth"/>
    <property type="match status" value="1"/>
</dbReference>
<dbReference type="EC" id="6.1.1.3" evidence="13"/>